<evidence type="ECO:0000259" key="5">
    <source>
        <dbReference type="PROSITE" id="PS50949"/>
    </source>
</evidence>
<keyword evidence="2" id="KW-0238">DNA-binding</keyword>
<dbReference type="InterPro" id="IPR036390">
    <property type="entry name" value="WH_DNA-bd_sf"/>
</dbReference>
<dbReference type="GO" id="GO:0045892">
    <property type="term" value="P:negative regulation of DNA-templated transcription"/>
    <property type="evidence" value="ECO:0007669"/>
    <property type="project" value="TreeGrafter"/>
</dbReference>
<evidence type="ECO:0000313" key="7">
    <source>
        <dbReference type="Proteomes" id="UP000228755"/>
    </source>
</evidence>
<dbReference type="InterPro" id="IPR028978">
    <property type="entry name" value="Chorismate_lyase_/UTRA_dom_sf"/>
</dbReference>
<proteinExistence type="predicted"/>
<feature type="region of interest" description="Disordered" evidence="4">
    <location>
        <begin position="1"/>
        <end position="24"/>
    </location>
</feature>
<comment type="caution">
    <text evidence="6">The sequence shown here is derived from an EMBL/GenBank/DDBJ whole genome shotgun (WGS) entry which is preliminary data.</text>
</comment>
<dbReference type="Gene3D" id="1.10.10.10">
    <property type="entry name" value="Winged helix-like DNA-binding domain superfamily/Winged helix DNA-binding domain"/>
    <property type="match status" value="1"/>
</dbReference>
<reference evidence="6 7" key="1">
    <citation type="submission" date="2017-11" db="EMBL/GenBank/DDBJ databases">
        <title>Draft genome sequences of strains TRE 1, TRE D, TRE H and TRI 7, isolated from tamarins, belonging to four potential novel Bifidobacterium species.</title>
        <authorList>
            <person name="Mattarelli P."/>
            <person name="Modesto M."/>
            <person name="Bonetti A."/>
            <person name="Puglisi E."/>
            <person name="Morelli L."/>
        </authorList>
    </citation>
    <scope>NUCLEOTIDE SEQUENCE [LARGE SCALE GENOMIC DNA]</scope>
    <source>
        <strain evidence="7">TRED</strain>
    </source>
</reference>
<dbReference type="SMART" id="SM00866">
    <property type="entry name" value="UTRA"/>
    <property type="match status" value="1"/>
</dbReference>
<dbReference type="Pfam" id="PF07702">
    <property type="entry name" value="UTRA"/>
    <property type="match status" value="1"/>
</dbReference>
<dbReference type="Pfam" id="PF00392">
    <property type="entry name" value="GntR"/>
    <property type="match status" value="1"/>
</dbReference>
<organism evidence="6 7">
    <name type="scientific">Bifidobacterium scaligerum</name>
    <dbReference type="NCBI Taxonomy" id="2052656"/>
    <lineage>
        <taxon>Bacteria</taxon>
        <taxon>Bacillati</taxon>
        <taxon>Actinomycetota</taxon>
        <taxon>Actinomycetes</taxon>
        <taxon>Bifidobacteriales</taxon>
        <taxon>Bifidobacteriaceae</taxon>
        <taxon>Bifidobacterium</taxon>
    </lineage>
</organism>
<evidence type="ECO:0000256" key="2">
    <source>
        <dbReference type="ARBA" id="ARBA00023125"/>
    </source>
</evidence>
<dbReference type="PANTHER" id="PTHR44846:SF1">
    <property type="entry name" value="MANNOSYL-D-GLYCERATE TRANSPORT_METABOLISM SYSTEM REPRESSOR MNGR-RELATED"/>
    <property type="match status" value="1"/>
</dbReference>
<dbReference type="OrthoDB" id="7363114at2"/>
<accession>A0A2M9HN26</accession>
<dbReference type="AlphaFoldDB" id="A0A2M9HN26"/>
<sequence>MVGIRGGEAPVSNAAHMHAPSGTSPAASCVQQLRLLIELGHYEPGERLGSERLLAEQMGVSRSVLRAALSVLEREGRIVRLIGRNGGIMISDGRLERSLNTTESLPDIAKRQGHALKSQVLAARELVAEALDRRQLGLNSGDRIYRVTRLRITDQTPLMLEDSRFPASRFPNLLSHDLTQSIYHILSNEYGAQRGESHETLTVEEATEDEADLLQVTLGEPLIRITRITRDRSGRLIEAADDRYIAARMRFTLASPGYVRLSASVRSA</sequence>
<dbReference type="PANTHER" id="PTHR44846">
    <property type="entry name" value="MANNOSYL-D-GLYCERATE TRANSPORT/METABOLISM SYSTEM REPRESSOR MNGR-RELATED"/>
    <property type="match status" value="1"/>
</dbReference>
<dbReference type="GO" id="GO:0003700">
    <property type="term" value="F:DNA-binding transcription factor activity"/>
    <property type="evidence" value="ECO:0007669"/>
    <property type="project" value="InterPro"/>
</dbReference>
<dbReference type="SMART" id="SM00345">
    <property type="entry name" value="HTH_GNTR"/>
    <property type="match status" value="1"/>
</dbReference>
<dbReference type="PRINTS" id="PR00035">
    <property type="entry name" value="HTHGNTR"/>
</dbReference>
<evidence type="ECO:0000256" key="1">
    <source>
        <dbReference type="ARBA" id="ARBA00023015"/>
    </source>
</evidence>
<dbReference type="Proteomes" id="UP000228755">
    <property type="component" value="Unassembled WGS sequence"/>
</dbReference>
<dbReference type="GO" id="GO:0003677">
    <property type="term" value="F:DNA binding"/>
    <property type="evidence" value="ECO:0007669"/>
    <property type="project" value="UniProtKB-KW"/>
</dbReference>
<keyword evidence="7" id="KW-1185">Reference proteome</keyword>
<dbReference type="SUPFAM" id="SSF46785">
    <property type="entry name" value="Winged helix' DNA-binding domain"/>
    <property type="match status" value="1"/>
</dbReference>
<name>A0A2M9HN26_9BIFI</name>
<dbReference type="InterPro" id="IPR000524">
    <property type="entry name" value="Tscrpt_reg_HTH_GntR"/>
</dbReference>
<keyword evidence="3" id="KW-0804">Transcription</keyword>
<gene>
    <name evidence="6" type="ORF">CUU80_10485</name>
</gene>
<evidence type="ECO:0000256" key="4">
    <source>
        <dbReference type="SAM" id="MobiDB-lite"/>
    </source>
</evidence>
<dbReference type="InterPro" id="IPR050679">
    <property type="entry name" value="Bact_HTH_transcr_reg"/>
</dbReference>
<dbReference type="InterPro" id="IPR011663">
    <property type="entry name" value="UTRA"/>
</dbReference>
<dbReference type="CDD" id="cd07377">
    <property type="entry name" value="WHTH_GntR"/>
    <property type="match status" value="1"/>
</dbReference>
<protein>
    <submittedName>
        <fullName evidence="6">GntR family transcriptional regulator</fullName>
    </submittedName>
</protein>
<dbReference type="SUPFAM" id="SSF64288">
    <property type="entry name" value="Chorismate lyase-like"/>
    <property type="match status" value="1"/>
</dbReference>
<dbReference type="Gene3D" id="3.40.1410.10">
    <property type="entry name" value="Chorismate lyase-like"/>
    <property type="match status" value="1"/>
</dbReference>
<keyword evidence="1" id="KW-0805">Transcription regulation</keyword>
<feature type="domain" description="HTH gntR-type" evidence="5">
    <location>
        <begin position="23"/>
        <end position="93"/>
    </location>
</feature>
<dbReference type="InterPro" id="IPR036388">
    <property type="entry name" value="WH-like_DNA-bd_sf"/>
</dbReference>
<dbReference type="PROSITE" id="PS50949">
    <property type="entry name" value="HTH_GNTR"/>
    <property type="match status" value="1"/>
</dbReference>
<evidence type="ECO:0000256" key="3">
    <source>
        <dbReference type="ARBA" id="ARBA00023163"/>
    </source>
</evidence>
<evidence type="ECO:0000313" key="6">
    <source>
        <dbReference type="EMBL" id="PJM78222.1"/>
    </source>
</evidence>
<dbReference type="EMBL" id="PGLQ01000014">
    <property type="protein sequence ID" value="PJM78222.1"/>
    <property type="molecule type" value="Genomic_DNA"/>
</dbReference>